<evidence type="ECO:0000313" key="5">
    <source>
        <dbReference type="EMBL" id="KAL0959912.1"/>
    </source>
</evidence>
<feature type="region of interest" description="Disordered" evidence="4">
    <location>
        <begin position="231"/>
        <end position="253"/>
    </location>
</feature>
<protein>
    <recommendedName>
        <fullName evidence="7">RNI-like protein</fullName>
    </recommendedName>
</protein>
<organism evidence="5 6">
    <name type="scientific">Hohenbuehelia grisea</name>
    <dbReference type="NCBI Taxonomy" id="104357"/>
    <lineage>
        <taxon>Eukaryota</taxon>
        <taxon>Fungi</taxon>
        <taxon>Dikarya</taxon>
        <taxon>Basidiomycota</taxon>
        <taxon>Agaricomycotina</taxon>
        <taxon>Agaricomycetes</taxon>
        <taxon>Agaricomycetidae</taxon>
        <taxon>Agaricales</taxon>
        <taxon>Pleurotineae</taxon>
        <taxon>Pleurotaceae</taxon>
        <taxon>Hohenbuehelia</taxon>
    </lineage>
</organism>
<dbReference type="Gene3D" id="3.80.10.10">
    <property type="entry name" value="Ribonuclease Inhibitor"/>
    <property type="match status" value="2"/>
</dbReference>
<proteinExistence type="predicted"/>
<dbReference type="SMART" id="SM00368">
    <property type="entry name" value="LRR_RI"/>
    <property type="match status" value="5"/>
</dbReference>
<evidence type="ECO:0000313" key="6">
    <source>
        <dbReference type="Proteomes" id="UP001556367"/>
    </source>
</evidence>
<dbReference type="SUPFAM" id="SSF52047">
    <property type="entry name" value="RNI-like"/>
    <property type="match status" value="1"/>
</dbReference>
<keyword evidence="6" id="KW-1185">Reference proteome</keyword>
<dbReference type="PANTHER" id="PTHR24113">
    <property type="entry name" value="RAN GTPASE-ACTIVATING PROTEIN 1"/>
    <property type="match status" value="1"/>
</dbReference>
<keyword evidence="1" id="KW-0343">GTPase activation</keyword>
<dbReference type="EMBL" id="JASNQZ010000002">
    <property type="protein sequence ID" value="KAL0959912.1"/>
    <property type="molecule type" value="Genomic_DNA"/>
</dbReference>
<sequence length="422" mass="46576">MLRRIASPTARILLTSPGHIDLIDASLASVKGAQQVISSISSRRAVTQLDLSHNRLGDEGCTVLFSFLCSDYGRTYGIQKIRLNSNAIGDAGLAAIVEYIANNVALKELYLQNNLFSGRDPSFCSRLAAALNSSCIEVFTLTTNRELSDGFLHHFLPNLDCPSLIELHLSDVGLTPLAAPTLVQFVASPRCQLHILKLNGNRLGFRGVRAIVRAIERSNYSLSTIEMYSNDSQDASADTSDVTSADDDDEIPNGLESWKENDKLLRPLMLRNQHLRRITQKEALSLLPVSRALLMQGRSPSIASNEATNPDHKETRDVFRFASLPTELQLYILSFLAPHLSPVQRSRIFTYASSRSTLPPLLSHLPSSRRIVPVAKNSTPIVDEIPASVEGYKAQPKNIWDGFRWKWLGSVGCLSFEPNGIL</sequence>
<dbReference type="InterPro" id="IPR032675">
    <property type="entry name" value="LRR_dom_sf"/>
</dbReference>
<keyword evidence="3" id="KW-0677">Repeat</keyword>
<evidence type="ECO:0000256" key="3">
    <source>
        <dbReference type="ARBA" id="ARBA00022737"/>
    </source>
</evidence>
<comment type="caution">
    <text evidence="5">The sequence shown here is derived from an EMBL/GenBank/DDBJ whole genome shotgun (WGS) entry which is preliminary data.</text>
</comment>
<evidence type="ECO:0000256" key="2">
    <source>
        <dbReference type="ARBA" id="ARBA00022614"/>
    </source>
</evidence>
<dbReference type="InterPro" id="IPR027038">
    <property type="entry name" value="RanGap"/>
</dbReference>
<evidence type="ECO:0008006" key="7">
    <source>
        <dbReference type="Google" id="ProtNLM"/>
    </source>
</evidence>
<dbReference type="Proteomes" id="UP001556367">
    <property type="component" value="Unassembled WGS sequence"/>
</dbReference>
<feature type="compositionally biased region" description="Low complexity" evidence="4">
    <location>
        <begin position="231"/>
        <end position="243"/>
    </location>
</feature>
<keyword evidence="2" id="KW-0433">Leucine-rich repeat</keyword>
<dbReference type="Pfam" id="PF13516">
    <property type="entry name" value="LRR_6"/>
    <property type="match status" value="2"/>
</dbReference>
<accession>A0ABR3JXQ6</accession>
<dbReference type="PANTHER" id="PTHR24113:SF12">
    <property type="entry name" value="RAN GTPASE-ACTIVATING PROTEIN 1"/>
    <property type="match status" value="1"/>
</dbReference>
<dbReference type="InterPro" id="IPR001611">
    <property type="entry name" value="Leu-rich_rpt"/>
</dbReference>
<dbReference type="Pfam" id="PF00560">
    <property type="entry name" value="LRR_1"/>
    <property type="match status" value="1"/>
</dbReference>
<evidence type="ECO:0000256" key="1">
    <source>
        <dbReference type="ARBA" id="ARBA00022468"/>
    </source>
</evidence>
<gene>
    <name evidence="5" type="ORF">HGRIS_011577</name>
</gene>
<evidence type="ECO:0000256" key="4">
    <source>
        <dbReference type="SAM" id="MobiDB-lite"/>
    </source>
</evidence>
<name>A0ABR3JXQ6_9AGAR</name>
<reference evidence="6" key="1">
    <citation type="submission" date="2024-06" db="EMBL/GenBank/DDBJ databases">
        <title>Multi-omics analyses provide insights into the biosynthesis of the anticancer antibiotic pleurotin in Hohenbuehelia grisea.</title>
        <authorList>
            <person name="Weaver J.A."/>
            <person name="Alberti F."/>
        </authorList>
    </citation>
    <scope>NUCLEOTIDE SEQUENCE [LARGE SCALE GENOMIC DNA]</scope>
    <source>
        <strain evidence="6">T-177</strain>
    </source>
</reference>